<name>A0A8S9M497_BRACR</name>
<gene>
    <name evidence="1" type="ORF">F2Q70_00012162</name>
</gene>
<evidence type="ECO:0000313" key="1">
    <source>
        <dbReference type="EMBL" id="KAF2614910.1"/>
    </source>
</evidence>
<dbReference type="AlphaFoldDB" id="A0A8S9M497"/>
<protein>
    <submittedName>
        <fullName evidence="1">Uncharacterized protein</fullName>
    </submittedName>
</protein>
<comment type="caution">
    <text evidence="1">The sequence shown here is derived from an EMBL/GenBank/DDBJ whole genome shotgun (WGS) entry which is preliminary data.</text>
</comment>
<proteinExistence type="predicted"/>
<organism evidence="1">
    <name type="scientific">Brassica cretica</name>
    <name type="common">Mustard</name>
    <dbReference type="NCBI Taxonomy" id="69181"/>
    <lineage>
        <taxon>Eukaryota</taxon>
        <taxon>Viridiplantae</taxon>
        <taxon>Streptophyta</taxon>
        <taxon>Embryophyta</taxon>
        <taxon>Tracheophyta</taxon>
        <taxon>Spermatophyta</taxon>
        <taxon>Magnoliopsida</taxon>
        <taxon>eudicotyledons</taxon>
        <taxon>Gunneridae</taxon>
        <taxon>Pentapetalae</taxon>
        <taxon>rosids</taxon>
        <taxon>malvids</taxon>
        <taxon>Brassicales</taxon>
        <taxon>Brassicaceae</taxon>
        <taxon>Brassiceae</taxon>
        <taxon>Brassica</taxon>
    </lineage>
</organism>
<sequence>MSSSDDSVAQSAVRHSTLDALRRGRTVIHGFVPIARSIHYRPSLRARSIVRVDSLCGAARVVFTCVDIMEGIKKKELVSIGELNTSSSLCGAARVVFTCVDIMEGIKKKELVSIGELNTSSREMTKLTKKDAPTLALEENSGVGRHELPRCLEKLDGKDYFFQIRFTPYNFTPKPLNQTTVVDSEGGQATASASNTVVTAKIATGVKEPNPSNGS</sequence>
<accession>A0A8S9M497</accession>
<reference evidence="1" key="1">
    <citation type="submission" date="2019-12" db="EMBL/GenBank/DDBJ databases">
        <title>Genome sequencing and annotation of Brassica cretica.</title>
        <authorList>
            <person name="Studholme D.J."/>
            <person name="Sarris P.F."/>
        </authorList>
    </citation>
    <scope>NUCLEOTIDE SEQUENCE</scope>
    <source>
        <strain evidence="1">PFS-102/07</strain>
        <tissue evidence="1">Leaf</tissue>
    </source>
</reference>
<dbReference type="EMBL" id="QGKY02000089">
    <property type="protein sequence ID" value="KAF2614910.1"/>
    <property type="molecule type" value="Genomic_DNA"/>
</dbReference>